<dbReference type="RefSeq" id="WP_134713372.1">
    <property type="nucleotide sequence ID" value="NZ_SDKM01000002.1"/>
</dbReference>
<reference evidence="9 10" key="1">
    <citation type="submission" date="2019-01" db="EMBL/GenBank/DDBJ databases">
        <title>Nocardioides guangzhouensis sp. nov., an actinobacterium isolated from soil.</title>
        <authorList>
            <person name="Fu Y."/>
            <person name="Cai Y."/>
            <person name="Lin Z."/>
            <person name="Chen P."/>
        </authorList>
    </citation>
    <scope>NUCLEOTIDE SEQUENCE [LARGE SCALE GENOMIC DNA]</scope>
    <source>
        <strain evidence="9 10">130</strain>
    </source>
</reference>
<dbReference type="PANTHER" id="PTHR37461">
    <property type="entry name" value="ANTI-SIGMA-K FACTOR RSKA"/>
    <property type="match status" value="1"/>
</dbReference>
<feature type="domain" description="Putative zinc-finger" evidence="8">
    <location>
        <begin position="11"/>
        <end position="35"/>
    </location>
</feature>
<evidence type="ECO:0000256" key="4">
    <source>
        <dbReference type="ARBA" id="ARBA00023015"/>
    </source>
</evidence>
<proteinExistence type="predicted"/>
<evidence type="ECO:0000256" key="7">
    <source>
        <dbReference type="SAM" id="Phobius"/>
    </source>
</evidence>
<evidence type="ECO:0000256" key="2">
    <source>
        <dbReference type="ARBA" id="ARBA00022692"/>
    </source>
</evidence>
<evidence type="ECO:0000256" key="6">
    <source>
        <dbReference type="ARBA" id="ARBA00023163"/>
    </source>
</evidence>
<keyword evidence="3 7" id="KW-1133">Transmembrane helix</keyword>
<dbReference type="AlphaFoldDB" id="A0A4Q4ZM30"/>
<evidence type="ECO:0000313" key="9">
    <source>
        <dbReference type="EMBL" id="RYP88596.1"/>
    </source>
</evidence>
<dbReference type="InterPro" id="IPR051474">
    <property type="entry name" value="Anti-sigma-K/W_factor"/>
</dbReference>
<dbReference type="GO" id="GO:0006417">
    <property type="term" value="P:regulation of translation"/>
    <property type="evidence" value="ECO:0007669"/>
    <property type="project" value="TreeGrafter"/>
</dbReference>
<comment type="subcellular location">
    <subcellularLocation>
        <location evidence="1">Membrane</location>
        <topology evidence="1">Single-pass membrane protein</topology>
    </subcellularLocation>
</comment>
<name>A0A4Q4ZM30_9ACTN</name>
<evidence type="ECO:0000313" key="10">
    <source>
        <dbReference type="Proteomes" id="UP000295198"/>
    </source>
</evidence>
<protein>
    <submittedName>
        <fullName evidence="9">Zf-HC2 domain-containing protein</fullName>
    </submittedName>
</protein>
<accession>A0A4Q4ZM30</accession>
<dbReference type="EMBL" id="SDKM01000002">
    <property type="protein sequence ID" value="RYP88596.1"/>
    <property type="molecule type" value="Genomic_DNA"/>
</dbReference>
<dbReference type="Gene3D" id="1.10.10.1320">
    <property type="entry name" value="Anti-sigma factor, zinc-finger domain"/>
    <property type="match status" value="1"/>
</dbReference>
<dbReference type="GO" id="GO:0016020">
    <property type="term" value="C:membrane"/>
    <property type="evidence" value="ECO:0007669"/>
    <property type="project" value="UniProtKB-SubCell"/>
</dbReference>
<feature type="transmembrane region" description="Helical" evidence="7">
    <location>
        <begin position="89"/>
        <end position="110"/>
    </location>
</feature>
<evidence type="ECO:0000256" key="5">
    <source>
        <dbReference type="ARBA" id="ARBA00023136"/>
    </source>
</evidence>
<keyword evidence="10" id="KW-1185">Reference proteome</keyword>
<organism evidence="9 10">
    <name type="scientific">Nocardioides guangzhouensis</name>
    <dbReference type="NCBI Taxonomy" id="2497878"/>
    <lineage>
        <taxon>Bacteria</taxon>
        <taxon>Bacillati</taxon>
        <taxon>Actinomycetota</taxon>
        <taxon>Actinomycetes</taxon>
        <taxon>Propionibacteriales</taxon>
        <taxon>Nocardioidaceae</taxon>
        <taxon>Nocardioides</taxon>
    </lineage>
</organism>
<keyword evidence="6" id="KW-0804">Transcription</keyword>
<keyword evidence="5 7" id="KW-0472">Membrane</keyword>
<dbReference type="InterPro" id="IPR027383">
    <property type="entry name" value="Znf_put"/>
</dbReference>
<evidence type="ECO:0000256" key="3">
    <source>
        <dbReference type="ARBA" id="ARBA00022989"/>
    </source>
</evidence>
<dbReference type="OrthoDB" id="5242431at2"/>
<dbReference type="GO" id="GO:0016989">
    <property type="term" value="F:sigma factor antagonist activity"/>
    <property type="evidence" value="ECO:0007669"/>
    <property type="project" value="TreeGrafter"/>
</dbReference>
<dbReference type="PANTHER" id="PTHR37461:SF1">
    <property type="entry name" value="ANTI-SIGMA-K FACTOR RSKA"/>
    <property type="match status" value="1"/>
</dbReference>
<dbReference type="Pfam" id="PF13490">
    <property type="entry name" value="zf-HC2"/>
    <property type="match status" value="1"/>
</dbReference>
<dbReference type="InterPro" id="IPR041916">
    <property type="entry name" value="Anti_sigma_zinc_sf"/>
</dbReference>
<sequence length="233" mass="24951">MSCPFAHDDAAYVLGALSPTERLAFERHLDRCDDCTRAVRELAGLPGLLGRVDASVLEGPTGDVPLPDTLLPRLSRELRADRRRRRTRIGIALAGAAAAVIVPVVAWQVVGSNPESPTPGVGAGPAGAAAQRMSPVGEVPVRARLSMEQVTWGTRLGLTCTYEPESVEYPLPSEVDYTLFVRTRDGKSERVGSWRSVDGRTMHLTAGTATNRDDIASVEVRTTDGRVVLVLAA</sequence>
<comment type="caution">
    <text evidence="9">The sequence shown here is derived from an EMBL/GenBank/DDBJ whole genome shotgun (WGS) entry which is preliminary data.</text>
</comment>
<keyword evidence="2 7" id="KW-0812">Transmembrane</keyword>
<keyword evidence="4" id="KW-0805">Transcription regulation</keyword>
<gene>
    <name evidence="9" type="ORF">EKO23_01520</name>
</gene>
<evidence type="ECO:0000256" key="1">
    <source>
        <dbReference type="ARBA" id="ARBA00004167"/>
    </source>
</evidence>
<dbReference type="Proteomes" id="UP000295198">
    <property type="component" value="Unassembled WGS sequence"/>
</dbReference>
<evidence type="ECO:0000259" key="8">
    <source>
        <dbReference type="Pfam" id="PF13490"/>
    </source>
</evidence>